<name>A0ABD1EV17_HYPHA</name>
<evidence type="ECO:0000256" key="2">
    <source>
        <dbReference type="ARBA" id="ARBA00022525"/>
    </source>
</evidence>
<comment type="subcellular location">
    <subcellularLocation>
        <location evidence="1">Secreted</location>
    </subcellularLocation>
</comment>
<dbReference type="InterPro" id="IPR018244">
    <property type="entry name" value="Allrgn_V5/Tpx1_CS"/>
</dbReference>
<dbReference type="InterPro" id="IPR035940">
    <property type="entry name" value="CAP_sf"/>
</dbReference>
<dbReference type="PRINTS" id="PR00837">
    <property type="entry name" value="V5TPXLIKE"/>
</dbReference>
<reference evidence="5 6" key="1">
    <citation type="submission" date="2024-05" db="EMBL/GenBank/DDBJ databases">
        <title>Genetic variation in Jamaican populations of the coffee berry borer (Hypothenemus hampei).</title>
        <authorList>
            <person name="Errbii M."/>
            <person name="Myrie A."/>
        </authorList>
    </citation>
    <scope>NUCLEOTIDE SEQUENCE [LARGE SCALE GENOMIC DNA]</scope>
    <source>
        <strain evidence="5">JA-Hopewell-2020-01-JO</strain>
        <tissue evidence="5">Whole body</tissue>
    </source>
</reference>
<gene>
    <name evidence="5" type="ORF">ABEB36_007753</name>
</gene>
<dbReference type="PANTHER" id="PTHR10334">
    <property type="entry name" value="CYSTEINE-RICH SECRETORY PROTEIN-RELATED"/>
    <property type="match status" value="1"/>
</dbReference>
<dbReference type="PROSITE" id="PS01010">
    <property type="entry name" value="CRISP_2"/>
    <property type="match status" value="1"/>
</dbReference>
<dbReference type="PROSITE" id="PS01009">
    <property type="entry name" value="CRISP_1"/>
    <property type="match status" value="1"/>
</dbReference>
<keyword evidence="6" id="KW-1185">Reference proteome</keyword>
<evidence type="ECO:0000259" key="4">
    <source>
        <dbReference type="SMART" id="SM00198"/>
    </source>
</evidence>
<keyword evidence="3" id="KW-0732">Signal</keyword>
<dbReference type="InterPro" id="IPR014044">
    <property type="entry name" value="CAP_dom"/>
</dbReference>
<dbReference type="SUPFAM" id="SSF55797">
    <property type="entry name" value="PR-1-like"/>
    <property type="match status" value="1"/>
</dbReference>
<dbReference type="Proteomes" id="UP001566132">
    <property type="component" value="Unassembled WGS sequence"/>
</dbReference>
<dbReference type="EMBL" id="JBDJPC010000005">
    <property type="protein sequence ID" value="KAL1502639.1"/>
    <property type="molecule type" value="Genomic_DNA"/>
</dbReference>
<dbReference type="CDD" id="cd05380">
    <property type="entry name" value="CAP_euk"/>
    <property type="match status" value="1"/>
</dbReference>
<dbReference type="AlphaFoldDB" id="A0ABD1EV17"/>
<dbReference type="SMART" id="SM00198">
    <property type="entry name" value="SCP"/>
    <property type="match status" value="1"/>
</dbReference>
<comment type="caution">
    <text evidence="5">The sequence shown here is derived from an EMBL/GenBank/DDBJ whole genome shotgun (WGS) entry which is preliminary data.</text>
</comment>
<evidence type="ECO:0000313" key="6">
    <source>
        <dbReference type="Proteomes" id="UP001566132"/>
    </source>
</evidence>
<dbReference type="InterPro" id="IPR001283">
    <property type="entry name" value="CRISP-related"/>
</dbReference>
<dbReference type="Gene3D" id="3.40.33.10">
    <property type="entry name" value="CAP"/>
    <property type="match status" value="1"/>
</dbReference>
<evidence type="ECO:0000256" key="1">
    <source>
        <dbReference type="ARBA" id="ARBA00004613"/>
    </source>
</evidence>
<dbReference type="InterPro" id="IPR002413">
    <property type="entry name" value="V5_allergen-like"/>
</dbReference>
<dbReference type="Pfam" id="PF00188">
    <property type="entry name" value="CAP"/>
    <property type="match status" value="1"/>
</dbReference>
<dbReference type="GO" id="GO:0005576">
    <property type="term" value="C:extracellular region"/>
    <property type="evidence" value="ECO:0007669"/>
    <property type="project" value="UniProtKB-SubCell"/>
</dbReference>
<proteinExistence type="predicted"/>
<evidence type="ECO:0000313" key="5">
    <source>
        <dbReference type="EMBL" id="KAL1502639.1"/>
    </source>
</evidence>
<accession>A0ABD1EV17</accession>
<dbReference type="PRINTS" id="PR00838">
    <property type="entry name" value="V5ALLERGEN"/>
</dbReference>
<sequence>MKASKILIFVIYAQSLILFGLSIDWCEYPCGSKENIGCSMEGRCVLANAPCEFTSIDQNKLLETHNKLREKFASGKEQQTNGLQVANMMEVKWDDDLAFLCSCNLKKCGKMKHDSCRATPNYMAGQNLAFEGGTEGCPSRMEIFVQRWYDEIKKIDGNSMKEMGKRYKFNSDTGHFTAVVWAKTSHIGCAMTSKPAKAKLECLMCCNYGPAGNVIDRRMFIEGSPASACPPNTTQSSKYPSLCSDAHLSASVVPFVFFLPTLIKFLFC</sequence>
<feature type="domain" description="SCP" evidence="4">
    <location>
        <begin position="56"/>
        <end position="216"/>
    </location>
</feature>
<feature type="chain" id="PRO_5044875698" description="SCP domain-containing protein" evidence="3">
    <location>
        <begin position="23"/>
        <end position="268"/>
    </location>
</feature>
<organism evidence="5 6">
    <name type="scientific">Hypothenemus hampei</name>
    <name type="common">Coffee berry borer</name>
    <dbReference type="NCBI Taxonomy" id="57062"/>
    <lineage>
        <taxon>Eukaryota</taxon>
        <taxon>Metazoa</taxon>
        <taxon>Ecdysozoa</taxon>
        <taxon>Arthropoda</taxon>
        <taxon>Hexapoda</taxon>
        <taxon>Insecta</taxon>
        <taxon>Pterygota</taxon>
        <taxon>Neoptera</taxon>
        <taxon>Endopterygota</taxon>
        <taxon>Coleoptera</taxon>
        <taxon>Polyphaga</taxon>
        <taxon>Cucujiformia</taxon>
        <taxon>Curculionidae</taxon>
        <taxon>Scolytinae</taxon>
        <taxon>Hypothenemus</taxon>
    </lineage>
</organism>
<evidence type="ECO:0000256" key="3">
    <source>
        <dbReference type="SAM" id="SignalP"/>
    </source>
</evidence>
<protein>
    <recommendedName>
        <fullName evidence="4">SCP domain-containing protein</fullName>
    </recommendedName>
</protein>
<keyword evidence="2" id="KW-0964">Secreted</keyword>
<feature type="signal peptide" evidence="3">
    <location>
        <begin position="1"/>
        <end position="22"/>
    </location>
</feature>